<dbReference type="AlphaFoldDB" id="A0AAW6LPR0"/>
<dbReference type="Proteomes" id="UP001217325">
    <property type="component" value="Unassembled WGS sequence"/>
</dbReference>
<gene>
    <name evidence="1" type="ORF">PXH69_29035</name>
</gene>
<dbReference type="EMBL" id="JARDXE010000023">
    <property type="protein sequence ID" value="MDE8649024.1"/>
    <property type="molecule type" value="Genomic_DNA"/>
</dbReference>
<protein>
    <submittedName>
        <fullName evidence="1">Uncharacterized protein</fullName>
    </submittedName>
</protein>
<evidence type="ECO:0000313" key="1">
    <source>
        <dbReference type="EMBL" id="MDE8649024.1"/>
    </source>
</evidence>
<accession>A0AAW6LPR0</accession>
<proteinExistence type="predicted"/>
<name>A0AAW6LPR0_RHOSG</name>
<comment type="caution">
    <text evidence="1">The sequence shown here is derived from an EMBL/GenBank/DDBJ whole genome shotgun (WGS) entry which is preliminary data.</text>
</comment>
<dbReference type="RefSeq" id="WP_275232733.1">
    <property type="nucleotide sequence ID" value="NZ_JARDXE010000023.1"/>
</dbReference>
<organism evidence="1 2">
    <name type="scientific">Rhodococcus qingshengii</name>
    <dbReference type="NCBI Taxonomy" id="334542"/>
    <lineage>
        <taxon>Bacteria</taxon>
        <taxon>Bacillati</taxon>
        <taxon>Actinomycetota</taxon>
        <taxon>Actinomycetes</taxon>
        <taxon>Mycobacteriales</taxon>
        <taxon>Nocardiaceae</taxon>
        <taxon>Rhodococcus</taxon>
        <taxon>Rhodococcus erythropolis group</taxon>
    </lineage>
</organism>
<evidence type="ECO:0000313" key="2">
    <source>
        <dbReference type="Proteomes" id="UP001217325"/>
    </source>
</evidence>
<reference evidence="1" key="1">
    <citation type="submission" date="2023-02" db="EMBL/GenBank/DDBJ databases">
        <title>A novel hydrolase synthesized by Rhodococcus erythropolis HQ is responsible for the detoxification of Zearalenone.</title>
        <authorList>
            <person name="Hu J."/>
            <person name="Xu J."/>
        </authorList>
    </citation>
    <scope>NUCLEOTIDE SEQUENCE</scope>
    <source>
        <strain evidence="1">HQ</strain>
    </source>
</reference>
<sequence>MATTSIPEQRLVELRSDGKVARGLQGGFVDPRVLRRCVEVLDRRGEGWAAAVLGRALDRRSLEVPTRPFLHAGEDHTVVLADAEEDRIAIAHLDVSG</sequence>